<dbReference type="AlphaFoldDB" id="A0A136JE95"/>
<dbReference type="EMBL" id="KQ964246">
    <property type="protein sequence ID" value="KXJ95470.1"/>
    <property type="molecule type" value="Genomic_DNA"/>
</dbReference>
<feature type="compositionally biased region" description="Basic and acidic residues" evidence="1">
    <location>
        <begin position="106"/>
        <end position="119"/>
    </location>
</feature>
<evidence type="ECO:0000256" key="1">
    <source>
        <dbReference type="SAM" id="MobiDB-lite"/>
    </source>
</evidence>
<keyword evidence="3" id="KW-1185">Reference proteome</keyword>
<name>A0A136JE95_9PEZI</name>
<accession>A0A136JE95</accession>
<dbReference type="Proteomes" id="UP000070501">
    <property type="component" value="Unassembled WGS sequence"/>
</dbReference>
<evidence type="ECO:0000313" key="2">
    <source>
        <dbReference type="EMBL" id="KXJ95470.1"/>
    </source>
</evidence>
<organism evidence="2 3">
    <name type="scientific">Microdochium bolleyi</name>
    <dbReference type="NCBI Taxonomy" id="196109"/>
    <lineage>
        <taxon>Eukaryota</taxon>
        <taxon>Fungi</taxon>
        <taxon>Dikarya</taxon>
        <taxon>Ascomycota</taxon>
        <taxon>Pezizomycotina</taxon>
        <taxon>Sordariomycetes</taxon>
        <taxon>Xylariomycetidae</taxon>
        <taxon>Xylariales</taxon>
        <taxon>Microdochiaceae</taxon>
        <taxon>Microdochium</taxon>
    </lineage>
</organism>
<gene>
    <name evidence="2" type="ORF">Micbo1qcDRAFT_157414</name>
</gene>
<evidence type="ECO:0000313" key="3">
    <source>
        <dbReference type="Proteomes" id="UP000070501"/>
    </source>
</evidence>
<reference evidence="3" key="1">
    <citation type="submission" date="2016-02" db="EMBL/GenBank/DDBJ databases">
        <title>Draft genome sequence of Microdochium bolleyi, a fungal endophyte of beachgrass.</title>
        <authorList>
            <consortium name="DOE Joint Genome Institute"/>
            <person name="David A.S."/>
            <person name="May G."/>
            <person name="Haridas S."/>
            <person name="Lim J."/>
            <person name="Wang M."/>
            <person name="Labutti K."/>
            <person name="Lipzen A."/>
            <person name="Barry K."/>
            <person name="Grigoriev I.V."/>
        </authorList>
    </citation>
    <scope>NUCLEOTIDE SEQUENCE [LARGE SCALE GENOMIC DNA]</scope>
    <source>
        <strain evidence="3">J235TASD1</strain>
    </source>
</reference>
<dbReference type="InParanoid" id="A0A136JE95"/>
<protein>
    <submittedName>
        <fullName evidence="2">Uncharacterized protein</fullName>
    </submittedName>
</protein>
<proteinExistence type="predicted"/>
<sequence>MAMRLAVGMRALLSTSSTIGYSVLPMLQGQGVGMPRSARVSLVQRRRSRALSPSGCAVGGCSRQERLVVVRSQSGQGREVPVPLDETVWKCRGDAASRNHIGPSFRGEDHERVAREGRHNRQGWN</sequence>
<feature type="region of interest" description="Disordered" evidence="1">
    <location>
        <begin position="97"/>
        <end position="125"/>
    </location>
</feature>